<evidence type="ECO:0000256" key="3">
    <source>
        <dbReference type="ARBA" id="ARBA00022692"/>
    </source>
</evidence>
<dbReference type="GO" id="GO:0046513">
    <property type="term" value="P:ceramide biosynthetic process"/>
    <property type="evidence" value="ECO:0007669"/>
    <property type="project" value="InterPro"/>
</dbReference>
<dbReference type="PANTHER" id="PTHR12560">
    <property type="entry name" value="LONGEVITY ASSURANCE FACTOR 1 LAG1"/>
    <property type="match status" value="1"/>
</dbReference>
<dbReference type="VEuPathDB" id="FungiDB:DIURU_001503"/>
<dbReference type="InterPro" id="IPR006634">
    <property type="entry name" value="TLC-dom"/>
</dbReference>
<evidence type="ECO:0000256" key="4">
    <source>
        <dbReference type="ARBA" id="ARBA00022989"/>
    </source>
</evidence>
<proteinExistence type="inferred from homology"/>
<keyword evidence="4 7" id="KW-1133">Transmembrane helix</keyword>
<dbReference type="GO" id="GO:0050291">
    <property type="term" value="F:sphingosine N-acyltransferase activity"/>
    <property type="evidence" value="ECO:0007669"/>
    <property type="project" value="InterPro"/>
</dbReference>
<reference evidence="9 10" key="1">
    <citation type="submission" date="2019-07" db="EMBL/GenBank/DDBJ databases">
        <title>Genome assembly of two rare yeast pathogens: Diutina rugosa and Trichomonascus ciferrii.</title>
        <authorList>
            <person name="Mixao V."/>
            <person name="Saus E."/>
            <person name="Hansen A."/>
            <person name="Lass-Flor C."/>
            <person name="Gabaldon T."/>
        </authorList>
    </citation>
    <scope>NUCLEOTIDE SEQUENCE [LARGE SCALE GENOMIC DNA]</scope>
    <source>
        <strain evidence="9 10">CBS 613</strain>
    </source>
</reference>
<accession>A0A642UU18</accession>
<dbReference type="RefSeq" id="XP_034013731.1">
    <property type="nucleotide sequence ID" value="XM_034154054.1"/>
</dbReference>
<feature type="domain" description="TLC" evidence="8">
    <location>
        <begin position="107"/>
        <end position="321"/>
    </location>
</feature>
<comment type="similarity">
    <text evidence="2">Belongs to the sphingosine N-acyltransferase family.</text>
</comment>
<dbReference type="PANTHER" id="PTHR12560:SF0">
    <property type="entry name" value="LD18904P"/>
    <property type="match status" value="1"/>
</dbReference>
<evidence type="ECO:0000313" key="9">
    <source>
        <dbReference type="EMBL" id="KAA8905430.1"/>
    </source>
</evidence>
<protein>
    <recommendedName>
        <fullName evidence="8">TLC domain-containing protein</fullName>
    </recommendedName>
</protein>
<evidence type="ECO:0000256" key="7">
    <source>
        <dbReference type="SAM" id="Phobius"/>
    </source>
</evidence>
<evidence type="ECO:0000313" key="10">
    <source>
        <dbReference type="Proteomes" id="UP000449547"/>
    </source>
</evidence>
<dbReference type="InterPro" id="IPR016439">
    <property type="entry name" value="Lag1/Lac1-like"/>
</dbReference>
<feature type="transmembrane region" description="Helical" evidence="7">
    <location>
        <begin position="290"/>
        <end position="313"/>
    </location>
</feature>
<sequence>MAETATANYHNSFLAQVERNQIRISRTLLLLLYVVHVCYPPFTPVTSKFIHLQYPVDETKYYDIGLEDVYYVINWVITLTFLRSYTMQYILAPMAQKLGIRSKKARVRFAEQGWCFIYYLASFVFGAIIYWHSPYFMNVDNIYRGWPHYHMTKYFKIYYLMSMGFWIQQIFVLHIEAPRKDHWQMLSHHIITVALIVTSYYYYFTRIGNLVLMIMDSVDVFLAAAKLLKYAGHRVACDAMFIVFLVSWVTLRHGLYNYLFWHAKTKAVSLMTSAECVAGMGQKRCWNTRIVNMFLGMLGGLQLITLIWMFMIAKVAYKVVTGSGAEDVRSDEDDTDDEAVDAAVAKKDM</sequence>
<feature type="transmembrane region" description="Helical" evidence="7">
    <location>
        <begin position="235"/>
        <end position="251"/>
    </location>
</feature>
<dbReference type="PIRSF" id="PIRSF005225">
    <property type="entry name" value="LAG1_LAC1"/>
    <property type="match status" value="1"/>
</dbReference>
<evidence type="ECO:0000256" key="2">
    <source>
        <dbReference type="ARBA" id="ARBA00009808"/>
    </source>
</evidence>
<name>A0A642UU18_DIURU</name>
<dbReference type="PROSITE" id="PS50922">
    <property type="entry name" value="TLC"/>
    <property type="match status" value="1"/>
</dbReference>
<keyword evidence="10" id="KW-1185">Reference proteome</keyword>
<feature type="transmembrane region" description="Helical" evidence="7">
    <location>
        <begin position="185"/>
        <end position="204"/>
    </location>
</feature>
<dbReference type="AlphaFoldDB" id="A0A642UU18"/>
<evidence type="ECO:0000259" key="8">
    <source>
        <dbReference type="PROSITE" id="PS50922"/>
    </source>
</evidence>
<dbReference type="Proteomes" id="UP000449547">
    <property type="component" value="Unassembled WGS sequence"/>
</dbReference>
<comment type="caution">
    <text evidence="9">The sequence shown here is derived from an EMBL/GenBank/DDBJ whole genome shotgun (WGS) entry which is preliminary data.</text>
</comment>
<evidence type="ECO:0000256" key="6">
    <source>
        <dbReference type="PROSITE-ProRule" id="PRU00205"/>
    </source>
</evidence>
<dbReference type="OrthoDB" id="537032at2759"/>
<feature type="transmembrane region" description="Helical" evidence="7">
    <location>
        <begin position="153"/>
        <end position="173"/>
    </location>
</feature>
<gene>
    <name evidence="9" type="ORF">DIURU_001503</name>
</gene>
<keyword evidence="5 6" id="KW-0472">Membrane</keyword>
<dbReference type="EMBL" id="SWFT01000048">
    <property type="protein sequence ID" value="KAA8905430.1"/>
    <property type="molecule type" value="Genomic_DNA"/>
</dbReference>
<dbReference type="OMA" id="KLYCLLQ"/>
<feature type="transmembrane region" description="Helical" evidence="7">
    <location>
        <begin position="113"/>
        <end position="133"/>
    </location>
</feature>
<evidence type="ECO:0000256" key="5">
    <source>
        <dbReference type="ARBA" id="ARBA00023136"/>
    </source>
</evidence>
<dbReference type="GeneID" id="54780156"/>
<dbReference type="Pfam" id="PF03798">
    <property type="entry name" value="TRAM_LAG1_CLN8"/>
    <property type="match status" value="1"/>
</dbReference>
<dbReference type="SMART" id="SM00724">
    <property type="entry name" value="TLC"/>
    <property type="match status" value="1"/>
</dbReference>
<dbReference type="GO" id="GO:0016020">
    <property type="term" value="C:membrane"/>
    <property type="evidence" value="ECO:0007669"/>
    <property type="project" value="UniProtKB-SubCell"/>
</dbReference>
<evidence type="ECO:0000256" key="1">
    <source>
        <dbReference type="ARBA" id="ARBA00004141"/>
    </source>
</evidence>
<comment type="subcellular location">
    <subcellularLocation>
        <location evidence="1">Membrane</location>
        <topology evidence="1">Multi-pass membrane protein</topology>
    </subcellularLocation>
</comment>
<feature type="transmembrane region" description="Helical" evidence="7">
    <location>
        <begin position="28"/>
        <end position="50"/>
    </location>
</feature>
<organism evidence="9 10">
    <name type="scientific">Diutina rugosa</name>
    <name type="common">Yeast</name>
    <name type="synonym">Candida rugosa</name>
    <dbReference type="NCBI Taxonomy" id="5481"/>
    <lineage>
        <taxon>Eukaryota</taxon>
        <taxon>Fungi</taxon>
        <taxon>Dikarya</taxon>
        <taxon>Ascomycota</taxon>
        <taxon>Saccharomycotina</taxon>
        <taxon>Pichiomycetes</taxon>
        <taxon>Debaryomycetaceae</taxon>
        <taxon>Diutina</taxon>
    </lineage>
</organism>
<keyword evidence="3 6" id="KW-0812">Transmembrane</keyword>
<feature type="transmembrane region" description="Helical" evidence="7">
    <location>
        <begin position="70"/>
        <end position="92"/>
    </location>
</feature>